<dbReference type="EMBL" id="PYNF01000014">
    <property type="protein sequence ID" value="PSU96816.1"/>
    <property type="molecule type" value="Genomic_DNA"/>
</dbReference>
<feature type="transmembrane region" description="Helical" evidence="6">
    <location>
        <begin position="334"/>
        <end position="356"/>
    </location>
</feature>
<name>A0A2T3KFM7_9GAMM</name>
<dbReference type="PANTHER" id="PTHR30250">
    <property type="entry name" value="PST FAMILY PREDICTED COLANIC ACID TRANSPORTER"/>
    <property type="match status" value="1"/>
</dbReference>
<dbReference type="InterPro" id="IPR050833">
    <property type="entry name" value="Poly_Biosynth_Transport"/>
</dbReference>
<dbReference type="InterPro" id="IPR002797">
    <property type="entry name" value="Polysacc_synth"/>
</dbReference>
<keyword evidence="4 6" id="KW-1133">Transmembrane helix</keyword>
<proteinExistence type="predicted"/>
<dbReference type="Proteomes" id="UP000241426">
    <property type="component" value="Unassembled WGS sequence"/>
</dbReference>
<feature type="transmembrane region" description="Helical" evidence="6">
    <location>
        <begin position="149"/>
        <end position="173"/>
    </location>
</feature>
<evidence type="ECO:0000256" key="4">
    <source>
        <dbReference type="ARBA" id="ARBA00022989"/>
    </source>
</evidence>
<keyword evidence="5 6" id="KW-0472">Membrane</keyword>
<feature type="transmembrane region" description="Helical" evidence="6">
    <location>
        <begin position="450"/>
        <end position="471"/>
    </location>
</feature>
<dbReference type="RefSeq" id="WP_058119194.1">
    <property type="nucleotide sequence ID" value="NZ_LNTE01000002.1"/>
</dbReference>
<gene>
    <name evidence="7" type="ORF">C9J27_15825</name>
</gene>
<feature type="transmembrane region" description="Helical" evidence="6">
    <location>
        <begin position="12"/>
        <end position="36"/>
    </location>
</feature>
<evidence type="ECO:0000313" key="8">
    <source>
        <dbReference type="Proteomes" id="UP000241426"/>
    </source>
</evidence>
<keyword evidence="3 6" id="KW-0812">Transmembrane</keyword>
<feature type="transmembrane region" description="Helical" evidence="6">
    <location>
        <begin position="390"/>
        <end position="409"/>
    </location>
</feature>
<feature type="transmembrane region" description="Helical" evidence="6">
    <location>
        <begin position="363"/>
        <end position="384"/>
    </location>
</feature>
<sequence length="481" mass="54441">MQIWSLSTPIKNIILYGTSIVLMKGVSLIMLPYIATHLSQSELGRLEVLSTIAIIVSIIFGLSLHEALYRFSGIANENKKNKITADIFILSLIIAAISLPIIWILCPLLSQISVLQSSTLELELLLIPLAFEAVVMVVLAALRMKEKAWVFFYLTTGRALLQALLVMIVLHYGYGVTEVILTGFISAIIQTVAVIYIQYKMNKATYIKYHFNLRITRIYLVYCLPLMFSGVIFFGLNGLERWFLIIYVSFNDVALYAIAFKFALILVLLMQPFGMWWMPKRFEYLSKNGANTTTEITHISIVLLCVLTVLVCYFSPFFIDWFMPPSYQPAKEMVYILAVIFAIKELNELINLGALVKQETKKLLVINIFSTIIGVTMIMLLTPYYKINGVLIALIVAQSIRTLSTYWLSQRCFAFPYAIKKIAGLFVISAVAIGLSQYQSTILLHLSNAFLSISTLLIFAFWNQLIIFPITGKSTQITQKR</sequence>
<evidence type="ECO:0000256" key="6">
    <source>
        <dbReference type="SAM" id="Phobius"/>
    </source>
</evidence>
<feature type="transmembrane region" description="Helical" evidence="6">
    <location>
        <begin position="218"/>
        <end position="236"/>
    </location>
</feature>
<evidence type="ECO:0000313" key="7">
    <source>
        <dbReference type="EMBL" id="PSU96816.1"/>
    </source>
</evidence>
<evidence type="ECO:0000256" key="2">
    <source>
        <dbReference type="ARBA" id="ARBA00022475"/>
    </source>
</evidence>
<accession>A0A2T3KFM7</accession>
<dbReference type="PANTHER" id="PTHR30250:SF11">
    <property type="entry name" value="O-ANTIGEN TRANSPORTER-RELATED"/>
    <property type="match status" value="1"/>
</dbReference>
<protein>
    <submittedName>
        <fullName evidence="7">Sugar translocase</fullName>
    </submittedName>
</protein>
<dbReference type="GO" id="GO:0005886">
    <property type="term" value="C:plasma membrane"/>
    <property type="evidence" value="ECO:0007669"/>
    <property type="project" value="UniProtKB-SubCell"/>
</dbReference>
<feature type="transmembrane region" description="Helical" evidence="6">
    <location>
        <begin position="179"/>
        <end position="197"/>
    </location>
</feature>
<comment type="subcellular location">
    <subcellularLocation>
        <location evidence="1">Cell membrane</location>
        <topology evidence="1">Multi-pass membrane protein</topology>
    </subcellularLocation>
</comment>
<feature type="transmembrane region" description="Helical" evidence="6">
    <location>
        <begin position="299"/>
        <end position="322"/>
    </location>
</feature>
<evidence type="ECO:0000256" key="3">
    <source>
        <dbReference type="ARBA" id="ARBA00022692"/>
    </source>
</evidence>
<organism evidence="7 8">
    <name type="scientific">Photobacterium kishitanii</name>
    <dbReference type="NCBI Taxonomy" id="318456"/>
    <lineage>
        <taxon>Bacteria</taxon>
        <taxon>Pseudomonadati</taxon>
        <taxon>Pseudomonadota</taxon>
        <taxon>Gammaproteobacteria</taxon>
        <taxon>Vibrionales</taxon>
        <taxon>Vibrionaceae</taxon>
        <taxon>Photobacterium</taxon>
    </lineage>
</organism>
<feature type="transmembrane region" description="Helical" evidence="6">
    <location>
        <begin position="83"/>
        <end position="105"/>
    </location>
</feature>
<dbReference type="AlphaFoldDB" id="A0A2T3KFM7"/>
<feature type="transmembrane region" description="Helical" evidence="6">
    <location>
        <begin position="125"/>
        <end position="142"/>
    </location>
</feature>
<feature type="transmembrane region" description="Helical" evidence="6">
    <location>
        <begin position="421"/>
        <end position="438"/>
    </location>
</feature>
<keyword evidence="2" id="KW-1003">Cell membrane</keyword>
<reference evidence="7 8" key="1">
    <citation type="submission" date="2018-01" db="EMBL/GenBank/DDBJ databases">
        <title>Whole genome sequencing of Histamine producing bacteria.</title>
        <authorList>
            <person name="Butler K."/>
        </authorList>
    </citation>
    <scope>NUCLEOTIDE SEQUENCE [LARGE SCALE GENOMIC DNA]</scope>
    <source>
        <strain evidence="7 8">FS-7.2</strain>
    </source>
</reference>
<dbReference type="Pfam" id="PF01943">
    <property type="entry name" value="Polysacc_synt"/>
    <property type="match status" value="1"/>
</dbReference>
<evidence type="ECO:0000256" key="5">
    <source>
        <dbReference type="ARBA" id="ARBA00023136"/>
    </source>
</evidence>
<feature type="transmembrane region" description="Helical" evidence="6">
    <location>
        <begin position="48"/>
        <end position="71"/>
    </location>
</feature>
<feature type="transmembrane region" description="Helical" evidence="6">
    <location>
        <begin position="256"/>
        <end position="278"/>
    </location>
</feature>
<evidence type="ECO:0000256" key="1">
    <source>
        <dbReference type="ARBA" id="ARBA00004651"/>
    </source>
</evidence>
<comment type="caution">
    <text evidence="7">The sequence shown here is derived from an EMBL/GenBank/DDBJ whole genome shotgun (WGS) entry which is preliminary data.</text>
</comment>